<evidence type="ECO:0000259" key="1">
    <source>
        <dbReference type="Pfam" id="PF09861"/>
    </source>
</evidence>
<dbReference type="Gene3D" id="3.90.226.30">
    <property type="match status" value="1"/>
</dbReference>
<dbReference type="EMBL" id="CYZR01000006">
    <property type="protein sequence ID" value="CUO08543.1"/>
    <property type="molecule type" value="Genomic_DNA"/>
</dbReference>
<feature type="domain" description="LarA-like N-terminal" evidence="1">
    <location>
        <begin position="8"/>
        <end position="213"/>
    </location>
</feature>
<dbReference type="InterPro" id="IPR043166">
    <property type="entry name" value="LarA-like_C"/>
</dbReference>
<dbReference type="Proteomes" id="UP000095488">
    <property type="component" value="Unassembled WGS sequence"/>
</dbReference>
<dbReference type="InterPro" id="IPR048068">
    <property type="entry name" value="LarA-like"/>
</dbReference>
<evidence type="ECO:0000313" key="4">
    <source>
        <dbReference type="Proteomes" id="UP000095488"/>
    </source>
</evidence>
<keyword evidence="4" id="KW-1185">Reference proteome</keyword>
<dbReference type="NCBIfam" id="NF033504">
    <property type="entry name" value="Ni_dep_LarA"/>
    <property type="match status" value="1"/>
</dbReference>
<gene>
    <name evidence="3" type="ORF">ERS852473_01849</name>
</gene>
<comment type="caution">
    <text evidence="3">The sequence shown here is derived from an EMBL/GenBank/DDBJ whole genome shotgun (WGS) entry which is preliminary data.</text>
</comment>
<dbReference type="InterPro" id="IPR047926">
    <property type="entry name" value="Ni_dep_LarA"/>
</dbReference>
<reference evidence="3 4" key="1">
    <citation type="submission" date="2015-09" db="EMBL/GenBank/DDBJ databases">
        <authorList>
            <consortium name="Pathogen Informatics"/>
            <person name="Wu L."/>
            <person name="Ma J."/>
        </authorList>
    </citation>
    <scope>NUCLEOTIDE SEQUENCE [LARGE SCALE GENOMIC DNA]</scope>
    <source>
        <strain evidence="3 4">2789STDY5834858</strain>
    </source>
</reference>
<protein>
    <submittedName>
        <fullName evidence="3">Domain of uncharacterized function (DUF2088)</fullName>
    </submittedName>
</protein>
<dbReference type="PANTHER" id="PTHR33171:SF17">
    <property type="entry name" value="LARA-LIKE N-TERMINAL DOMAIN-CONTAINING PROTEIN"/>
    <property type="match status" value="1"/>
</dbReference>
<name>A0ABP2ATU2_SARVE</name>
<dbReference type="RefSeq" id="WP_055259744.1">
    <property type="nucleotide sequence ID" value="NZ_BCMV01000059.1"/>
</dbReference>
<feature type="domain" description="Lactate racemase C-terminal" evidence="2">
    <location>
        <begin position="272"/>
        <end position="423"/>
    </location>
</feature>
<dbReference type="InterPro" id="IPR048520">
    <property type="entry name" value="LarA_C"/>
</dbReference>
<dbReference type="Pfam" id="PF21113">
    <property type="entry name" value="LarA_C"/>
    <property type="match status" value="1"/>
</dbReference>
<evidence type="ECO:0000259" key="2">
    <source>
        <dbReference type="Pfam" id="PF21113"/>
    </source>
</evidence>
<organism evidence="3 4">
    <name type="scientific">Sarcina ventriculi</name>
    <name type="common">Clostridium ventriculi</name>
    <dbReference type="NCBI Taxonomy" id="1267"/>
    <lineage>
        <taxon>Bacteria</taxon>
        <taxon>Bacillati</taxon>
        <taxon>Bacillota</taxon>
        <taxon>Clostridia</taxon>
        <taxon>Eubacteriales</taxon>
        <taxon>Clostridiaceae</taxon>
        <taxon>Sarcina</taxon>
    </lineage>
</organism>
<proteinExistence type="predicted"/>
<dbReference type="Pfam" id="PF09861">
    <property type="entry name" value="Lar_N"/>
    <property type="match status" value="1"/>
</dbReference>
<evidence type="ECO:0000313" key="3">
    <source>
        <dbReference type="EMBL" id="CUO08543.1"/>
    </source>
</evidence>
<dbReference type="PANTHER" id="PTHR33171">
    <property type="entry name" value="LAR_N DOMAIN-CONTAINING PROTEIN"/>
    <property type="match status" value="1"/>
</dbReference>
<sequence length="424" mass="46694">MSKIKVPYHKSMIDIEINDKNLVGVLRSKADTYKVDMSQEEIVERALDNPIGSKSLEELVKDKNNMVIITSDHTRPVPSKITLPIILRRIRKANPNIDIKILIATGFHRPTTREEMINKFGREIVENETIINHVSTDDSSLVHVGTLPSGGDLILNKLAIEAELLIAEGFIESHFFAGFSGGRKSVLPGIASAKTIMANHCSEFIASPNARTGILKNNPVHKDMLYAAQKAKLAFILNVVIDGEKNIINAFAGDSAEAHLTGCEFVLDIAKVDKKLSDIAVVTNGGYPLDQNIYQAVKGMTAAEATCKEGGVIIMIAACNDGHGGQSFYDNVAGAKTPRELLERIAKVPRNETVPDQWEFQILSRILDKYTVFIVSDMCDPEMIKNMHMNHAYTFNEALEKAYEIKGKDSKVVVIPDGVSVIVR</sequence>
<accession>A0ABP2ATU2</accession>
<dbReference type="InterPro" id="IPR018657">
    <property type="entry name" value="LarA-like_N"/>
</dbReference>
<dbReference type="Gene3D" id="3.40.50.11440">
    <property type="match status" value="1"/>
</dbReference>